<feature type="modified residue" description="N6-(pyridoxal phosphate)lysine" evidence="4 5">
    <location>
        <position position="121"/>
    </location>
</feature>
<sequence length="456" mass="49119">MFLEQAIRNDQDYVFRYSGPDLCKAWKACHEITGRWPAALASSLPLPDVGILPGRPSLVVAGEPLTTPGDLFLYSADKNWHHYTRQFHSAELRINMGAIAKNIRAHKALIGEGVKMAVMVKANAYGMGAVEVGRWLEARGLADYLMVAYVDEGVALRRADVGLPIMVLSAEPQAFGACIAMDLEPILYSASHIAVFIDAWQQQGAPERRVHIELNSGMNRLGLDRDEVESVGRLLKRHPQLRVASVFSHLSGSEDPQHDAFSKLQNERYLEAYAALVAQLGYLPALHLVNSNGIARLPQYHYGMVRLGIGAYGSGVGGRWGESLQTAVSLTAQVAQVRSVAPGETIGYARSGVAGPEGCRVATLSLGYADGLPRAAGQCGYPLMVNGRAAPLIGHVCMDISMLDVSGAGPVAAGDEVCVFGPGHKPEVLAYAVGTIPYEVLTSIGPRVRRVWQYPV</sequence>
<dbReference type="SUPFAM" id="SSF51419">
    <property type="entry name" value="PLP-binding barrel"/>
    <property type="match status" value="1"/>
</dbReference>
<dbReference type="CDD" id="cd00430">
    <property type="entry name" value="PLPDE_III_AR"/>
    <property type="match status" value="1"/>
</dbReference>
<dbReference type="GO" id="GO:0005829">
    <property type="term" value="C:cytosol"/>
    <property type="evidence" value="ECO:0007669"/>
    <property type="project" value="TreeGrafter"/>
</dbReference>
<organism evidence="8 9">
    <name type="scientific">Phaeodactylibacter luteus</name>
    <dbReference type="NCBI Taxonomy" id="1564516"/>
    <lineage>
        <taxon>Bacteria</taxon>
        <taxon>Pseudomonadati</taxon>
        <taxon>Bacteroidota</taxon>
        <taxon>Saprospiria</taxon>
        <taxon>Saprospirales</taxon>
        <taxon>Haliscomenobacteraceae</taxon>
        <taxon>Phaeodactylibacter</taxon>
    </lineage>
</organism>
<reference evidence="8 9" key="1">
    <citation type="submission" date="2019-08" db="EMBL/GenBank/DDBJ databases">
        <title>Genome of Phaeodactylibacter luteus.</title>
        <authorList>
            <person name="Bowman J.P."/>
        </authorList>
    </citation>
    <scope>NUCLEOTIDE SEQUENCE [LARGE SCALE GENOMIC DNA]</scope>
    <source>
        <strain evidence="8 9">KCTC 42180</strain>
    </source>
</reference>
<dbReference type="NCBIfam" id="TIGR00492">
    <property type="entry name" value="alr"/>
    <property type="match status" value="1"/>
</dbReference>
<dbReference type="PRINTS" id="PR00992">
    <property type="entry name" value="ALARACEMASE"/>
</dbReference>
<dbReference type="OrthoDB" id="9801978at2"/>
<keyword evidence="3 4" id="KW-0413">Isomerase</keyword>
<evidence type="ECO:0000256" key="1">
    <source>
        <dbReference type="ARBA" id="ARBA00001933"/>
    </source>
</evidence>
<evidence type="ECO:0000256" key="4">
    <source>
        <dbReference type="HAMAP-Rule" id="MF_01201"/>
    </source>
</evidence>
<dbReference type="GO" id="GO:0008784">
    <property type="term" value="F:alanine racemase activity"/>
    <property type="evidence" value="ECO:0007669"/>
    <property type="project" value="UniProtKB-UniRule"/>
</dbReference>
<dbReference type="InterPro" id="IPR001608">
    <property type="entry name" value="Ala_racemase_N"/>
</dbReference>
<dbReference type="AlphaFoldDB" id="A0A5C6RMA4"/>
<evidence type="ECO:0000313" key="8">
    <source>
        <dbReference type="EMBL" id="TXB63084.1"/>
    </source>
</evidence>
<evidence type="ECO:0000256" key="6">
    <source>
        <dbReference type="PIRSR" id="PIRSR600821-52"/>
    </source>
</evidence>
<dbReference type="EC" id="5.1.1.1" evidence="4"/>
<dbReference type="InterPro" id="IPR011079">
    <property type="entry name" value="Ala_racemase_C"/>
</dbReference>
<feature type="active site" description="Proton acceptor; specific for L-alanine" evidence="4">
    <location>
        <position position="348"/>
    </location>
</feature>
<comment type="catalytic activity">
    <reaction evidence="4">
        <text>L-alanine = D-alanine</text>
        <dbReference type="Rhea" id="RHEA:20249"/>
        <dbReference type="ChEBI" id="CHEBI:57416"/>
        <dbReference type="ChEBI" id="CHEBI:57972"/>
        <dbReference type="EC" id="5.1.1.1"/>
    </reaction>
</comment>
<dbReference type="Gene3D" id="3.20.20.10">
    <property type="entry name" value="Alanine racemase"/>
    <property type="match status" value="1"/>
</dbReference>
<proteinExistence type="inferred from homology"/>
<dbReference type="EMBL" id="VOOR01000019">
    <property type="protein sequence ID" value="TXB63084.1"/>
    <property type="molecule type" value="Genomic_DNA"/>
</dbReference>
<comment type="pathway">
    <text evidence="4">Amino-acid biosynthesis; D-alanine biosynthesis; D-alanine from L-alanine: step 1/1.</text>
</comment>
<dbReference type="InterPro" id="IPR009006">
    <property type="entry name" value="Ala_racemase/Decarboxylase_C"/>
</dbReference>
<gene>
    <name evidence="8" type="primary">alr</name>
    <name evidence="8" type="ORF">FRY97_10510</name>
</gene>
<evidence type="ECO:0000256" key="5">
    <source>
        <dbReference type="PIRSR" id="PIRSR600821-50"/>
    </source>
</evidence>
<dbReference type="Pfam" id="PF01168">
    <property type="entry name" value="Ala_racemase_N"/>
    <property type="match status" value="1"/>
</dbReference>
<comment type="cofactor">
    <cofactor evidence="1 4 5">
        <name>pyridoxal 5'-phosphate</name>
        <dbReference type="ChEBI" id="CHEBI:597326"/>
    </cofactor>
</comment>
<dbReference type="UniPathway" id="UPA00042">
    <property type="reaction ID" value="UER00497"/>
</dbReference>
<protein>
    <recommendedName>
        <fullName evidence="4">Alanine racemase</fullName>
        <ecNumber evidence="4">5.1.1.1</ecNumber>
    </recommendedName>
</protein>
<dbReference type="SUPFAM" id="SSF50621">
    <property type="entry name" value="Alanine racemase C-terminal domain-like"/>
    <property type="match status" value="1"/>
</dbReference>
<dbReference type="PANTHER" id="PTHR30511:SF0">
    <property type="entry name" value="ALANINE RACEMASE, CATABOLIC-RELATED"/>
    <property type="match status" value="1"/>
</dbReference>
<keyword evidence="9" id="KW-1185">Reference proteome</keyword>
<dbReference type="PANTHER" id="PTHR30511">
    <property type="entry name" value="ALANINE RACEMASE"/>
    <property type="match status" value="1"/>
</dbReference>
<dbReference type="InterPro" id="IPR029066">
    <property type="entry name" value="PLP-binding_barrel"/>
</dbReference>
<dbReference type="Gene3D" id="2.40.37.10">
    <property type="entry name" value="Lyase, Ornithine Decarboxylase, Chain A, domain 1"/>
    <property type="match status" value="1"/>
</dbReference>
<evidence type="ECO:0000259" key="7">
    <source>
        <dbReference type="SMART" id="SM01005"/>
    </source>
</evidence>
<evidence type="ECO:0000256" key="3">
    <source>
        <dbReference type="ARBA" id="ARBA00023235"/>
    </source>
</evidence>
<dbReference type="SMART" id="SM01005">
    <property type="entry name" value="Ala_racemase_C"/>
    <property type="match status" value="1"/>
</dbReference>
<dbReference type="GO" id="GO:0030632">
    <property type="term" value="P:D-alanine biosynthetic process"/>
    <property type="evidence" value="ECO:0007669"/>
    <property type="project" value="UniProtKB-UniRule"/>
</dbReference>
<accession>A0A5C6RMA4</accession>
<dbReference type="RefSeq" id="WP_147167487.1">
    <property type="nucleotide sequence ID" value="NZ_VOOR01000019.1"/>
</dbReference>
<feature type="active site" description="Proton acceptor; specific for D-alanine" evidence="4">
    <location>
        <position position="121"/>
    </location>
</feature>
<dbReference type="HAMAP" id="MF_01201">
    <property type="entry name" value="Ala_racemase"/>
    <property type="match status" value="1"/>
</dbReference>
<dbReference type="Pfam" id="PF00842">
    <property type="entry name" value="Ala_racemase_C"/>
    <property type="match status" value="1"/>
</dbReference>
<comment type="similarity">
    <text evidence="4">Belongs to the alanine racemase family.</text>
</comment>
<feature type="domain" description="Alanine racemase C-terminal" evidence="7">
    <location>
        <begin position="327"/>
        <end position="453"/>
    </location>
</feature>
<comment type="function">
    <text evidence="4">Catalyzes the interconversion of L-alanine and D-alanine. May also act on other amino acids.</text>
</comment>
<feature type="binding site" evidence="4 6">
    <location>
        <position position="398"/>
    </location>
    <ligand>
        <name>substrate</name>
    </ligand>
</feature>
<evidence type="ECO:0000256" key="2">
    <source>
        <dbReference type="ARBA" id="ARBA00022898"/>
    </source>
</evidence>
<dbReference type="Proteomes" id="UP000321580">
    <property type="component" value="Unassembled WGS sequence"/>
</dbReference>
<comment type="caution">
    <text evidence="8">The sequence shown here is derived from an EMBL/GenBank/DDBJ whole genome shotgun (WGS) entry which is preliminary data.</text>
</comment>
<dbReference type="InterPro" id="IPR000821">
    <property type="entry name" value="Ala_racemase"/>
</dbReference>
<keyword evidence="2 4" id="KW-0663">Pyridoxal phosphate</keyword>
<feature type="binding site" evidence="4 6">
    <location>
        <position position="220"/>
    </location>
    <ligand>
        <name>substrate</name>
    </ligand>
</feature>
<dbReference type="GO" id="GO:0030170">
    <property type="term" value="F:pyridoxal phosphate binding"/>
    <property type="evidence" value="ECO:0007669"/>
    <property type="project" value="UniProtKB-UniRule"/>
</dbReference>
<evidence type="ECO:0000313" key="9">
    <source>
        <dbReference type="Proteomes" id="UP000321580"/>
    </source>
</evidence>
<name>A0A5C6RMA4_9BACT</name>